<comment type="similarity">
    <text evidence="2">Belongs to the binding-protein-dependent transport system permease family. CysTW subfamily.</text>
</comment>
<reference evidence="11" key="1">
    <citation type="journal article" date="2015" name="Proc. Natl. Acad. Sci. U.S.A.">
        <title>Networks of energetic and metabolic interactions define dynamics in microbial communities.</title>
        <authorList>
            <person name="Embree M."/>
            <person name="Liu J.K."/>
            <person name="Al-Bassam M.M."/>
            <person name="Zengler K."/>
        </authorList>
    </citation>
    <scope>NUCLEOTIDE SEQUENCE</scope>
</reference>
<dbReference type="InterPro" id="IPR000515">
    <property type="entry name" value="MetI-like"/>
</dbReference>
<feature type="transmembrane region" description="Helical" evidence="9">
    <location>
        <begin position="90"/>
        <end position="120"/>
    </location>
</feature>
<dbReference type="EMBL" id="LNQE01001835">
    <property type="protein sequence ID" value="KUG04917.1"/>
    <property type="molecule type" value="Genomic_DNA"/>
</dbReference>
<feature type="transmembrane region" description="Helical" evidence="9">
    <location>
        <begin position="41"/>
        <end position="70"/>
    </location>
</feature>
<dbReference type="Gene3D" id="1.10.3720.10">
    <property type="entry name" value="MetI-like"/>
    <property type="match status" value="1"/>
</dbReference>
<dbReference type="SUPFAM" id="SSF161098">
    <property type="entry name" value="MetI-like"/>
    <property type="match status" value="1"/>
</dbReference>
<evidence type="ECO:0000259" key="10">
    <source>
        <dbReference type="PROSITE" id="PS50928"/>
    </source>
</evidence>
<evidence type="ECO:0000256" key="6">
    <source>
        <dbReference type="ARBA" id="ARBA00022692"/>
    </source>
</evidence>
<evidence type="ECO:0000256" key="3">
    <source>
        <dbReference type="ARBA" id="ARBA00022448"/>
    </source>
</evidence>
<proteinExistence type="inferred from homology"/>
<dbReference type="InterPro" id="IPR011864">
    <property type="entry name" value="Phosphate_PstC"/>
</dbReference>
<name>A0A0W8E8E7_9ZZZZ</name>
<evidence type="ECO:0000256" key="9">
    <source>
        <dbReference type="SAM" id="Phobius"/>
    </source>
</evidence>
<dbReference type="PANTHER" id="PTHR30425:SF1">
    <property type="entry name" value="PHOSPHATE TRANSPORT SYSTEM PERMEASE PROTEIN PSTC"/>
    <property type="match status" value="1"/>
</dbReference>
<dbReference type="InterPro" id="IPR051124">
    <property type="entry name" value="Phosphate_Transport_Permease"/>
</dbReference>
<sequence length="316" mass="33429">MDRYIANGLTPYGIKVKSDEKNNLTGSYRIKKLNMERVIEWLLVLSAGIAILAIILITVFVFARGIPLIFKIGLLDFLFNFKWSPSNGSYGIAAMLLGSMVVTLSSLIWSVPLGVLSAIFMAEIAPPQIGNLLGRMVELLAGIPSVVFGFFGLIVIVPLIRNQLGGNGMSVLAGAIILGIMILPTIISISRDSIISVPKEYKEGSLALGATHIQSITGVILPAARSGIITAIVLGMGRAIGETMAVVMVTGNSTIVPGSILSPVRTMTSNIVLEMGYASGDHQAALFATGAVLFIFIVVLNLVVNLSVKAGKNYAN</sequence>
<evidence type="ECO:0000256" key="5">
    <source>
        <dbReference type="ARBA" id="ARBA00022592"/>
    </source>
</evidence>
<organism evidence="11">
    <name type="scientific">hydrocarbon metagenome</name>
    <dbReference type="NCBI Taxonomy" id="938273"/>
    <lineage>
        <taxon>unclassified sequences</taxon>
        <taxon>metagenomes</taxon>
        <taxon>ecological metagenomes</taxon>
    </lineage>
</organism>
<gene>
    <name evidence="11" type="ORF">ASZ90_017655</name>
</gene>
<dbReference type="PANTHER" id="PTHR30425">
    <property type="entry name" value="PHOSPHATE TRANSPORT SYSTEM PERMEASE PROTEIN PST"/>
    <property type="match status" value="1"/>
</dbReference>
<comment type="caution">
    <text evidence="11">The sequence shown here is derived from an EMBL/GenBank/DDBJ whole genome shotgun (WGS) entry which is preliminary data.</text>
</comment>
<keyword evidence="7 9" id="KW-1133">Transmembrane helix</keyword>
<feature type="transmembrane region" description="Helical" evidence="9">
    <location>
        <begin position="169"/>
        <end position="189"/>
    </location>
</feature>
<evidence type="ECO:0000256" key="8">
    <source>
        <dbReference type="ARBA" id="ARBA00023136"/>
    </source>
</evidence>
<keyword evidence="5" id="KW-0592">Phosphate transport</keyword>
<feature type="transmembrane region" description="Helical" evidence="9">
    <location>
        <begin position="132"/>
        <end position="157"/>
    </location>
</feature>
<accession>A0A0W8E8E7</accession>
<dbReference type="InterPro" id="IPR035906">
    <property type="entry name" value="MetI-like_sf"/>
</dbReference>
<keyword evidence="3" id="KW-0813">Transport</keyword>
<keyword evidence="6 9" id="KW-0812">Transmembrane</keyword>
<dbReference type="GO" id="GO:0005315">
    <property type="term" value="F:phosphate transmembrane transporter activity"/>
    <property type="evidence" value="ECO:0007669"/>
    <property type="project" value="InterPro"/>
</dbReference>
<protein>
    <submittedName>
        <fullName evidence="11">Phosphate transport system permease protein pstc</fullName>
    </submittedName>
</protein>
<feature type="transmembrane region" description="Helical" evidence="9">
    <location>
        <begin position="244"/>
        <end position="264"/>
    </location>
</feature>
<comment type="subcellular location">
    <subcellularLocation>
        <location evidence="1">Cell membrane</location>
        <topology evidence="1">Multi-pass membrane protein</topology>
    </subcellularLocation>
</comment>
<dbReference type="AlphaFoldDB" id="A0A0W8E8E7"/>
<evidence type="ECO:0000256" key="7">
    <source>
        <dbReference type="ARBA" id="ARBA00022989"/>
    </source>
</evidence>
<dbReference type="NCBIfam" id="TIGR02138">
    <property type="entry name" value="phosphate_pstC"/>
    <property type="match status" value="1"/>
</dbReference>
<evidence type="ECO:0000256" key="4">
    <source>
        <dbReference type="ARBA" id="ARBA00022475"/>
    </source>
</evidence>
<keyword evidence="8 9" id="KW-0472">Membrane</keyword>
<feature type="transmembrane region" description="Helical" evidence="9">
    <location>
        <begin position="284"/>
        <end position="304"/>
    </location>
</feature>
<dbReference type="GO" id="GO:0006817">
    <property type="term" value="P:phosphate ion transport"/>
    <property type="evidence" value="ECO:0007669"/>
    <property type="project" value="UniProtKB-KW"/>
</dbReference>
<dbReference type="Pfam" id="PF00528">
    <property type="entry name" value="BPD_transp_1"/>
    <property type="match status" value="1"/>
</dbReference>
<evidence type="ECO:0000313" key="11">
    <source>
        <dbReference type="EMBL" id="KUG04917.1"/>
    </source>
</evidence>
<dbReference type="GO" id="GO:0005886">
    <property type="term" value="C:plasma membrane"/>
    <property type="evidence" value="ECO:0007669"/>
    <property type="project" value="UniProtKB-SubCell"/>
</dbReference>
<evidence type="ECO:0000256" key="2">
    <source>
        <dbReference type="ARBA" id="ARBA00007069"/>
    </source>
</evidence>
<evidence type="ECO:0000256" key="1">
    <source>
        <dbReference type="ARBA" id="ARBA00004651"/>
    </source>
</evidence>
<keyword evidence="4" id="KW-1003">Cell membrane</keyword>
<dbReference type="CDD" id="cd06261">
    <property type="entry name" value="TM_PBP2"/>
    <property type="match status" value="1"/>
</dbReference>
<dbReference type="PROSITE" id="PS50928">
    <property type="entry name" value="ABC_TM1"/>
    <property type="match status" value="1"/>
</dbReference>
<feature type="domain" description="ABC transmembrane type-1" evidence="10">
    <location>
        <begin position="96"/>
        <end position="304"/>
    </location>
</feature>